<evidence type="ECO:0000256" key="7">
    <source>
        <dbReference type="SAM" id="MobiDB-lite"/>
    </source>
</evidence>
<evidence type="ECO:0000313" key="9">
    <source>
        <dbReference type="Proteomes" id="UP000182680"/>
    </source>
</evidence>
<dbReference type="Pfam" id="PF00872">
    <property type="entry name" value="Transposase_mut"/>
    <property type="match status" value="1"/>
</dbReference>
<reference evidence="9" key="1">
    <citation type="submission" date="2016-11" db="EMBL/GenBank/DDBJ databases">
        <authorList>
            <person name="Jaros S."/>
            <person name="Januszkiewicz K."/>
            <person name="Wedrychowicz H."/>
        </authorList>
    </citation>
    <scope>NUCLEOTIDE SEQUENCE [LARGE SCALE GENOMIC DNA]</scope>
    <source>
        <strain evidence="9">DSM 7057</strain>
    </source>
</reference>
<keyword evidence="6" id="KW-0814">Transposable element</keyword>
<dbReference type="PANTHER" id="PTHR33217:SF5">
    <property type="entry name" value="MUTATOR FAMILY TRANSPOSASE"/>
    <property type="match status" value="1"/>
</dbReference>
<organism evidence="8 9">
    <name type="scientific">Desulfovibrio desulfuricans</name>
    <dbReference type="NCBI Taxonomy" id="876"/>
    <lineage>
        <taxon>Bacteria</taxon>
        <taxon>Pseudomonadati</taxon>
        <taxon>Thermodesulfobacteriota</taxon>
        <taxon>Desulfovibrionia</taxon>
        <taxon>Desulfovibrionales</taxon>
        <taxon>Desulfovibrionaceae</taxon>
        <taxon>Desulfovibrio</taxon>
    </lineage>
</organism>
<comment type="function">
    <text evidence="1 6">Required for the transposition of the insertion element.</text>
</comment>
<evidence type="ECO:0000313" key="8">
    <source>
        <dbReference type="EMBL" id="SFW63279.1"/>
    </source>
</evidence>
<dbReference type="GO" id="GO:0003677">
    <property type="term" value="F:DNA binding"/>
    <property type="evidence" value="ECO:0007669"/>
    <property type="project" value="UniProtKB-UniRule"/>
</dbReference>
<dbReference type="AlphaFoldDB" id="A0AA94HU62"/>
<dbReference type="RefSeq" id="WP_177247199.1">
    <property type="nucleotide sequence ID" value="NZ_FPIW01000048.1"/>
</dbReference>
<dbReference type="EMBL" id="FPIW01000048">
    <property type="protein sequence ID" value="SFW63279.1"/>
    <property type="molecule type" value="Genomic_DNA"/>
</dbReference>
<feature type="compositionally biased region" description="Polar residues" evidence="7">
    <location>
        <begin position="64"/>
        <end position="74"/>
    </location>
</feature>
<dbReference type="PANTHER" id="PTHR33217">
    <property type="entry name" value="TRANSPOSASE FOR INSERTION SEQUENCE ELEMENT IS1081"/>
    <property type="match status" value="1"/>
</dbReference>
<keyword evidence="4 6" id="KW-0238">DNA-binding</keyword>
<name>A0AA94HU62_DESDE</name>
<feature type="non-terminal residue" evidence="8">
    <location>
        <position position="93"/>
    </location>
</feature>
<dbReference type="Proteomes" id="UP000182680">
    <property type="component" value="Unassembled WGS sequence"/>
</dbReference>
<gene>
    <name evidence="8" type="ORF">SAMN02910291_02212</name>
</gene>
<accession>A0AA94HU62</accession>
<dbReference type="GO" id="GO:0004803">
    <property type="term" value="F:transposase activity"/>
    <property type="evidence" value="ECO:0007669"/>
    <property type="project" value="UniProtKB-UniRule"/>
</dbReference>
<evidence type="ECO:0000256" key="4">
    <source>
        <dbReference type="ARBA" id="ARBA00023125"/>
    </source>
</evidence>
<evidence type="ECO:0000256" key="1">
    <source>
        <dbReference type="ARBA" id="ARBA00002190"/>
    </source>
</evidence>
<comment type="similarity">
    <text evidence="2 6">Belongs to the transposase mutator family.</text>
</comment>
<evidence type="ECO:0000256" key="6">
    <source>
        <dbReference type="RuleBase" id="RU365089"/>
    </source>
</evidence>
<dbReference type="GO" id="GO:0006313">
    <property type="term" value="P:DNA transposition"/>
    <property type="evidence" value="ECO:0007669"/>
    <property type="project" value="UniProtKB-UniRule"/>
</dbReference>
<keyword evidence="3 6" id="KW-0815">Transposition</keyword>
<proteinExistence type="inferred from homology"/>
<keyword evidence="5 6" id="KW-0233">DNA recombination</keyword>
<comment type="caution">
    <text evidence="8">The sequence shown here is derived from an EMBL/GenBank/DDBJ whole genome shotgun (WGS) entry which is preliminary data.</text>
</comment>
<sequence length="93" mass="10321">MMVDPKDIPDELIDALLANYQKPDDLLGKNGILEQLTKRVMERALQAEMTYHLGHEKHGRVANASGNTRNGTSKKTLKGKNGSLPIAIPRDRD</sequence>
<evidence type="ECO:0000256" key="3">
    <source>
        <dbReference type="ARBA" id="ARBA00022578"/>
    </source>
</evidence>
<evidence type="ECO:0000256" key="2">
    <source>
        <dbReference type="ARBA" id="ARBA00010961"/>
    </source>
</evidence>
<protein>
    <recommendedName>
        <fullName evidence="6">Mutator family transposase</fullName>
    </recommendedName>
</protein>
<feature type="region of interest" description="Disordered" evidence="7">
    <location>
        <begin position="55"/>
        <end position="93"/>
    </location>
</feature>
<dbReference type="InterPro" id="IPR001207">
    <property type="entry name" value="Transposase_mutator"/>
</dbReference>
<evidence type="ECO:0000256" key="5">
    <source>
        <dbReference type="ARBA" id="ARBA00023172"/>
    </source>
</evidence>